<dbReference type="Gene3D" id="3.40.190.150">
    <property type="entry name" value="Bordetella uptake gene, domain 1"/>
    <property type="match status" value="1"/>
</dbReference>
<dbReference type="PIRSF" id="PIRSF017082">
    <property type="entry name" value="YflP"/>
    <property type="match status" value="1"/>
</dbReference>
<dbReference type="CDD" id="cd07012">
    <property type="entry name" value="PBP2_Bug_TTT"/>
    <property type="match status" value="1"/>
</dbReference>
<comment type="similarity">
    <text evidence="1">Belongs to the UPF0065 (bug) family.</text>
</comment>
<dbReference type="Pfam" id="PF03401">
    <property type="entry name" value="TctC"/>
    <property type="match status" value="1"/>
</dbReference>
<name>A0A7T4A2B5_9MICO</name>
<dbReference type="SUPFAM" id="SSF53850">
    <property type="entry name" value="Periplasmic binding protein-like II"/>
    <property type="match status" value="1"/>
</dbReference>
<dbReference type="PANTHER" id="PTHR42928">
    <property type="entry name" value="TRICARBOXYLATE-BINDING PROTEIN"/>
    <property type="match status" value="1"/>
</dbReference>
<evidence type="ECO:0000313" key="3">
    <source>
        <dbReference type="Proteomes" id="UP000595374"/>
    </source>
</evidence>
<reference evidence="2 3" key="1">
    <citation type="submission" date="2020-12" db="EMBL/GenBank/DDBJ databases">
        <title>FDA dAtabase for Regulatory Grade micrObial Sequences (FDA-ARGOS): Supporting development and validation of Infectious Disease Dx tests.</title>
        <authorList>
            <person name="Sproer C."/>
            <person name="Gronow S."/>
            <person name="Severitt S."/>
            <person name="Schroder I."/>
            <person name="Tallon L."/>
            <person name="Sadzewicz L."/>
            <person name="Zhao X."/>
            <person name="Boylan J."/>
            <person name="Ott S."/>
            <person name="Bowen H."/>
            <person name="Vavikolanu K."/>
            <person name="Mehta A."/>
            <person name="Aluvathingal J."/>
            <person name="Nadendla S."/>
            <person name="Lowell S."/>
            <person name="Myers T."/>
            <person name="Yan Y."/>
            <person name="Sichtig H."/>
        </authorList>
    </citation>
    <scope>NUCLEOTIDE SEQUENCE [LARGE SCALE GENOMIC DNA]</scope>
    <source>
        <strain evidence="2 3">FDAARGOS_990</strain>
    </source>
</reference>
<dbReference type="EMBL" id="CP065989">
    <property type="protein sequence ID" value="QQB15999.1"/>
    <property type="molecule type" value="Genomic_DNA"/>
</dbReference>
<protein>
    <submittedName>
        <fullName evidence="2">Tripartite tricarboxylate transporter substrate binding protein</fullName>
    </submittedName>
</protein>
<sequence>MGAAVATTALVLSGCQGKAQPPGESGDYPSGPVTVTAPAEPGSGWDTTARAVVEALQRDELVTSPLPVQNRPGGTGCSWLTTMMQQDKGKDDQIAITSLASQTMKARGLCEYGPEDATLIATLYVEDFMVVGPKDGDIKNLEDLVAALKDDPQKVTVAAAGDDTLPFALFAQAAGVEPADVNFVNYDGGGEQTTAMLNGDAKVAIAGLSEFRSVLEAGDIVPLVTFAQQPLAAPFDTVPTAMDSGYDVTLGNWRGVYGPADMPQTAVDYWATTLEEMSTSPTWEDTVKKNQWAPEFKTGEDAQAYVKEAATTVDEGVKATGIGSEK</sequence>
<dbReference type="Gene3D" id="3.40.190.10">
    <property type="entry name" value="Periplasmic binding protein-like II"/>
    <property type="match status" value="1"/>
</dbReference>
<dbReference type="Proteomes" id="UP000595374">
    <property type="component" value="Chromosome"/>
</dbReference>
<dbReference type="AlphaFoldDB" id="A0A7T4A2B5"/>
<gene>
    <name evidence="2" type="ORF">I6H47_04515</name>
</gene>
<proteinExistence type="inferred from homology"/>
<dbReference type="InterPro" id="IPR005064">
    <property type="entry name" value="BUG"/>
</dbReference>
<dbReference type="PANTHER" id="PTHR42928:SF3">
    <property type="entry name" value="UPF0065 PROTEIN YFLP"/>
    <property type="match status" value="1"/>
</dbReference>
<organism evidence="2 3">
    <name type="scientific">Brevibacterium casei</name>
    <dbReference type="NCBI Taxonomy" id="33889"/>
    <lineage>
        <taxon>Bacteria</taxon>
        <taxon>Bacillati</taxon>
        <taxon>Actinomycetota</taxon>
        <taxon>Actinomycetes</taxon>
        <taxon>Micrococcales</taxon>
        <taxon>Brevibacteriaceae</taxon>
        <taxon>Brevibacterium</taxon>
    </lineage>
</organism>
<accession>A0A7T4A2B5</accession>
<evidence type="ECO:0000256" key="1">
    <source>
        <dbReference type="ARBA" id="ARBA00006987"/>
    </source>
</evidence>
<dbReference type="InterPro" id="IPR042100">
    <property type="entry name" value="Bug_dom1"/>
</dbReference>
<evidence type="ECO:0000313" key="2">
    <source>
        <dbReference type="EMBL" id="QQB15999.1"/>
    </source>
</evidence>